<evidence type="ECO:0000256" key="7">
    <source>
        <dbReference type="ARBA" id="ARBA00023125"/>
    </source>
</evidence>
<feature type="region of interest" description="Disordered" evidence="9">
    <location>
        <begin position="51"/>
        <end position="229"/>
    </location>
</feature>
<keyword evidence="6" id="KW-0067">ATP-binding</keyword>
<comment type="subcellular location">
    <subcellularLocation>
        <location evidence="1">Nucleus</location>
    </subcellularLocation>
</comment>
<dbReference type="SMART" id="SM00487">
    <property type="entry name" value="DEXDc"/>
    <property type="match status" value="1"/>
</dbReference>
<dbReference type="CDD" id="cd18069">
    <property type="entry name" value="DEXHc_ARIP4"/>
    <property type="match status" value="1"/>
</dbReference>
<feature type="compositionally biased region" description="Polar residues" evidence="9">
    <location>
        <begin position="51"/>
        <end position="62"/>
    </location>
</feature>
<feature type="region of interest" description="Disordered" evidence="9">
    <location>
        <begin position="1147"/>
        <end position="1253"/>
    </location>
</feature>
<feature type="compositionally biased region" description="Polar residues" evidence="9">
    <location>
        <begin position="1150"/>
        <end position="1174"/>
    </location>
</feature>
<evidence type="ECO:0000256" key="9">
    <source>
        <dbReference type="SAM" id="MobiDB-lite"/>
    </source>
</evidence>
<feature type="compositionally biased region" description="Low complexity" evidence="9">
    <location>
        <begin position="1466"/>
        <end position="1486"/>
    </location>
</feature>
<evidence type="ECO:0000313" key="13">
    <source>
        <dbReference type="RefSeq" id="XP_008302328.1"/>
    </source>
</evidence>
<dbReference type="InterPro" id="IPR038718">
    <property type="entry name" value="SNF2-like_sf"/>
</dbReference>
<dbReference type="GO" id="GO:0003677">
    <property type="term" value="F:DNA binding"/>
    <property type="evidence" value="ECO:0007669"/>
    <property type="project" value="UniProtKB-KW"/>
</dbReference>
<keyword evidence="12" id="KW-1185">Reference proteome</keyword>
<feature type="region of interest" description="Disordered" evidence="9">
    <location>
        <begin position="676"/>
        <end position="704"/>
    </location>
</feature>
<dbReference type="Gene3D" id="3.40.50.300">
    <property type="entry name" value="P-loop containing nucleotide triphosphate hydrolases"/>
    <property type="match status" value="2"/>
</dbReference>
<proteinExistence type="inferred from homology"/>
<dbReference type="GO" id="GO:0005634">
    <property type="term" value="C:nucleus"/>
    <property type="evidence" value="ECO:0007669"/>
    <property type="project" value="UniProtKB-SubCell"/>
</dbReference>
<feature type="compositionally biased region" description="Basic and acidic residues" evidence="9">
    <location>
        <begin position="149"/>
        <end position="163"/>
    </location>
</feature>
<evidence type="ECO:0000256" key="3">
    <source>
        <dbReference type="ARBA" id="ARBA00022741"/>
    </source>
</evidence>
<dbReference type="GO" id="GO:0016887">
    <property type="term" value="F:ATP hydrolysis activity"/>
    <property type="evidence" value="ECO:0007669"/>
    <property type="project" value="InterPro"/>
</dbReference>
<sequence length="1521" mass="165748">QGRDTIFFVNVTQNHGRQQSELITYTVSCFTLLSHFELTASVLSYVPVTDQSHSAPFSSENEAQGGDPAVWQCTPPPSTSPSAETPAHPPSQPGSRPHSRPASQSPSPPSALTGTKKRSSKPVHMRRNIRKLLREHQLEAVTKAAQQEELERRRRLEQQRKQDFPVPLLPEYTTGDVTKHVSSSSASAAASQQEVKPSRQEVICVDSSSTGEDDSKTDEATAAAKEHKTDVIDLSSCEDDAVIHVSGESAHEEEESEPSGAHANDVLNQPDAQGRVLINLNHPTAETDIFLSSQLARVVKPHQIGGIRFLYDNLVESVERFSSSSGFGCILAHSMGLGKTLQVISFIDVLFRHTQAHTVLAIVPVNTLQNWLSEFNTWVPPPEAIPPDTDPALVAPRTFKVHILNDEHKNTATRAKVVEDWARDGGVLLMGYEMYRLLSLKKSFVTGRKKKSKKTAGPVVIDLDEEDRQQELLKGIEKALARPGPDVVICDEGHRIKNCHASTSQALKNIRTRRRVVLTGYPLQNNLIEYWCMVDFVRPDFLGTRQEFSNMFERPILNGQCVDSTPQDVQLMRYRSHVLHSLLEGFVQRRGHDVLKDQLPSKEEHVILVRLSPLQRALYTEFMNRFREAGNTGWLSLNPLKAFCVCCKIWNHPDVLYEALQKENMASDQDLDLDDITSSGHNRCPPASNQKSKSLDNPNPIGGLSLNQLQEKANQVITYEWAKDIMCDYKPGILENSAKMVLLFHLIEESVRKGDKLLVFSQSLSTLTVIEDFLAKRPMPPSPNATSRDRTNQTWVRNLNYYRLDGSTTASERERLINQFNDPSNTSAWVFLLSTRAGCLGVNLIGANRVVVFDASWNPCHDAQAVCRVYRYGQRKPCHIYRLVCDFTLEKKIYDRQISKQGMSDRVVDDLNPVLTFTRKEVESLLHFVEEEPDPSQVLLQPREEMERVLGKALCRYSHLITKQPFPHESLLMDRRELKLSNAEKKAAKKGYEEEKRASVPYTRPSYAHYYPASDQSLTNIPAFSQRNWRPPTRTEEKPVTSVRPVQSTPVPMMPRQATAGSAPDNDSSSSSLGGFPVNCLQKAGVFVQKIVTTTDIVIPGTNSSTDVQARITAGESIHVIRGTKGTYIRTSDGRIFAIRAANKAKAVEESTTAPPKGSQTPPQEVSTNGSNGCLSPDRKQQAASKPLPRPLSPDGPEILNELQRYAGVPGSGGSAGSAAQPEKAAESNPPPTKPTNSSTGSSFTGGNMSHHDASVTNVIQPNMDATTAQDLRTGSKRKASTPSLDERASKQPSTGKHSSAPLASQGFPFTGGYGLPPMGLNSAMLGGSLGHPLFMGVGSRYFQPPHAQLGDPSYMYADLFGLGGASTVITSSSSPSSTTSTASVVSSSSSSSAPVKAASSLPGALPPFMLSPSMAGMAGMLPPGFPLSYSPSLASLYSGSMLPGGLPGPAATPGPAGASFLSQYPPTAASSSSSSSPSSFSPSARSEGHRGPVLVNSGDVSSVSSSDDDDDDDVIEVRGQ</sequence>
<dbReference type="Gene3D" id="1.20.120.850">
    <property type="entry name" value="SWI2/SNF2 ATPases, N-terminal domain"/>
    <property type="match status" value="1"/>
</dbReference>
<dbReference type="InterPro" id="IPR044574">
    <property type="entry name" value="ARIP4-like"/>
</dbReference>
<keyword evidence="8" id="KW-0539">Nucleus</keyword>
<dbReference type="PROSITE" id="PS51192">
    <property type="entry name" value="HELICASE_ATP_BIND_1"/>
    <property type="match status" value="1"/>
</dbReference>
<feature type="non-terminal residue" evidence="13">
    <location>
        <position position="1"/>
    </location>
</feature>
<feature type="region of interest" description="Disordered" evidence="9">
    <location>
        <begin position="246"/>
        <end position="267"/>
    </location>
</feature>
<dbReference type="InterPro" id="IPR000330">
    <property type="entry name" value="SNF2_N"/>
</dbReference>
<evidence type="ECO:0000256" key="2">
    <source>
        <dbReference type="ARBA" id="ARBA00007025"/>
    </source>
</evidence>
<evidence type="ECO:0000256" key="1">
    <source>
        <dbReference type="ARBA" id="ARBA00004123"/>
    </source>
</evidence>
<reference evidence="13" key="1">
    <citation type="submission" date="2025-08" db="UniProtKB">
        <authorList>
            <consortium name="RefSeq"/>
        </authorList>
    </citation>
    <scope>IDENTIFICATION</scope>
</reference>
<evidence type="ECO:0000259" key="11">
    <source>
        <dbReference type="PROSITE" id="PS51194"/>
    </source>
</evidence>
<evidence type="ECO:0000256" key="4">
    <source>
        <dbReference type="ARBA" id="ARBA00022801"/>
    </source>
</evidence>
<feature type="region of interest" description="Disordered" evidence="9">
    <location>
        <begin position="1268"/>
        <end position="1305"/>
    </location>
</feature>
<feature type="compositionally biased region" description="Low complexity" evidence="9">
    <location>
        <begin position="182"/>
        <end position="191"/>
    </location>
</feature>
<keyword evidence="5" id="KW-0347">Helicase</keyword>
<dbReference type="InterPro" id="IPR027417">
    <property type="entry name" value="P-loop_NTPase"/>
</dbReference>
<dbReference type="PROSITE" id="PS51194">
    <property type="entry name" value="HELICASE_CTER"/>
    <property type="match status" value="1"/>
</dbReference>
<feature type="compositionally biased region" description="Basic residues" evidence="9">
    <location>
        <begin position="115"/>
        <end position="131"/>
    </location>
</feature>
<dbReference type="InterPro" id="IPR001650">
    <property type="entry name" value="Helicase_C-like"/>
</dbReference>
<feature type="compositionally biased region" description="Low complexity" evidence="9">
    <location>
        <begin position="1235"/>
        <end position="1249"/>
    </location>
</feature>
<feature type="compositionally biased region" description="Polar residues" evidence="9">
    <location>
        <begin position="676"/>
        <end position="697"/>
    </location>
</feature>
<dbReference type="RefSeq" id="XP_008302328.1">
    <property type="nucleotide sequence ID" value="XM_008304106.1"/>
</dbReference>
<dbReference type="InterPro" id="IPR049730">
    <property type="entry name" value="SNF2/RAD54-like_C"/>
</dbReference>
<evidence type="ECO:0000313" key="12">
    <source>
        <dbReference type="Proteomes" id="UP000694891"/>
    </source>
</evidence>
<feature type="compositionally biased region" description="Basic and acidic residues" evidence="9">
    <location>
        <begin position="213"/>
        <end position="229"/>
    </location>
</feature>
<protein>
    <submittedName>
        <fullName evidence="13">Helicase ARIP4-like</fullName>
    </submittedName>
</protein>
<dbReference type="Gene3D" id="3.40.50.10810">
    <property type="entry name" value="Tandem AAA-ATPase domain"/>
    <property type="match status" value="1"/>
</dbReference>
<dbReference type="InterPro" id="IPR044573">
    <property type="entry name" value="ARIP4_DEXHc"/>
</dbReference>
<dbReference type="Pfam" id="PF00271">
    <property type="entry name" value="Helicase_C"/>
    <property type="match status" value="1"/>
</dbReference>
<comment type="similarity">
    <text evidence="2">Belongs to the SNF2/RAD54 helicase family.</text>
</comment>
<keyword evidence="4" id="KW-0378">Hydrolase</keyword>
<dbReference type="InterPro" id="IPR014001">
    <property type="entry name" value="Helicase_ATP-bd"/>
</dbReference>
<keyword evidence="3" id="KW-0547">Nucleotide-binding</keyword>
<evidence type="ECO:0000256" key="6">
    <source>
        <dbReference type="ARBA" id="ARBA00022840"/>
    </source>
</evidence>
<dbReference type="PANTHER" id="PTHR45797">
    <property type="entry name" value="RAD54-LIKE"/>
    <property type="match status" value="1"/>
</dbReference>
<dbReference type="GO" id="GO:0005524">
    <property type="term" value="F:ATP binding"/>
    <property type="evidence" value="ECO:0007669"/>
    <property type="project" value="UniProtKB-KW"/>
</dbReference>
<organism evidence="12 13">
    <name type="scientific">Stegastes partitus</name>
    <name type="common">bicolor damselfish</name>
    <dbReference type="NCBI Taxonomy" id="144197"/>
    <lineage>
        <taxon>Eukaryota</taxon>
        <taxon>Metazoa</taxon>
        <taxon>Chordata</taxon>
        <taxon>Craniata</taxon>
        <taxon>Vertebrata</taxon>
        <taxon>Euteleostomi</taxon>
        <taxon>Actinopterygii</taxon>
        <taxon>Neopterygii</taxon>
        <taxon>Teleostei</taxon>
        <taxon>Neoteleostei</taxon>
        <taxon>Acanthomorphata</taxon>
        <taxon>Ovalentaria</taxon>
        <taxon>Pomacentridae</taxon>
        <taxon>Stegastes</taxon>
    </lineage>
</organism>
<evidence type="ECO:0000259" key="10">
    <source>
        <dbReference type="PROSITE" id="PS51192"/>
    </source>
</evidence>
<accession>A0A9Y4NRY5</accession>
<evidence type="ECO:0000256" key="5">
    <source>
        <dbReference type="ARBA" id="ARBA00022806"/>
    </source>
</evidence>
<dbReference type="GeneID" id="103374077"/>
<dbReference type="CDD" id="cd18793">
    <property type="entry name" value="SF2_C_SNF"/>
    <property type="match status" value="1"/>
</dbReference>
<dbReference type="PANTHER" id="PTHR45797:SF1">
    <property type="entry name" value="HELICASE ARIP4"/>
    <property type="match status" value="1"/>
</dbReference>
<keyword evidence="7" id="KW-0238">DNA-binding</keyword>
<feature type="region of interest" description="Disordered" evidence="9">
    <location>
        <begin position="1026"/>
        <end position="1072"/>
    </location>
</feature>
<feature type="domain" description="Helicase ATP-binding" evidence="10">
    <location>
        <begin position="320"/>
        <end position="540"/>
    </location>
</feature>
<dbReference type="GO" id="GO:0004386">
    <property type="term" value="F:helicase activity"/>
    <property type="evidence" value="ECO:0007669"/>
    <property type="project" value="UniProtKB-KW"/>
</dbReference>
<dbReference type="Proteomes" id="UP000694891">
    <property type="component" value="Unplaced"/>
</dbReference>
<name>A0A9Y4NRY5_9TELE</name>
<dbReference type="Pfam" id="PF00176">
    <property type="entry name" value="SNF2-rel_dom"/>
    <property type="match status" value="1"/>
</dbReference>
<evidence type="ECO:0000256" key="8">
    <source>
        <dbReference type="ARBA" id="ARBA00023242"/>
    </source>
</evidence>
<feature type="region of interest" description="Disordered" evidence="9">
    <location>
        <begin position="1371"/>
        <end position="1394"/>
    </location>
</feature>
<feature type="region of interest" description="Disordered" evidence="9">
    <location>
        <begin position="1454"/>
        <end position="1521"/>
    </location>
</feature>
<gene>
    <name evidence="13" type="primary">LOC103374077</name>
</gene>
<dbReference type="SUPFAM" id="SSF52540">
    <property type="entry name" value="P-loop containing nucleoside triphosphate hydrolases"/>
    <property type="match status" value="2"/>
</dbReference>
<feature type="domain" description="Helicase C-terminal" evidence="11">
    <location>
        <begin position="739"/>
        <end position="915"/>
    </location>
</feature>
<dbReference type="SMART" id="SM00490">
    <property type="entry name" value="HELICc"/>
    <property type="match status" value="1"/>
</dbReference>